<proteinExistence type="predicted"/>
<dbReference type="EMBL" id="CP018889">
    <property type="protein sequence ID" value="AUI68081.1"/>
    <property type="molecule type" value="Genomic_DNA"/>
</dbReference>
<dbReference type="KEGG" id="blep:AL038_01245"/>
<reference evidence="2" key="1">
    <citation type="submission" date="2016-12" db="EMBL/GenBank/DDBJ databases">
        <title>Complete Genome Sequence of Beggiatoa leptomitiformis D-401.</title>
        <authorList>
            <person name="Fomenkov A."/>
            <person name="Vincze T."/>
            <person name="Grabovich M."/>
            <person name="Anton B.P."/>
            <person name="Dubinina G."/>
            <person name="Orlova M."/>
            <person name="Belousova E."/>
            <person name="Roberts R.J."/>
        </authorList>
    </citation>
    <scope>NUCLEOTIDE SEQUENCE [LARGE SCALE GENOMIC DNA]</scope>
    <source>
        <strain evidence="2">D-401</strain>
    </source>
</reference>
<organism evidence="1 2">
    <name type="scientific">Beggiatoa leptomitoformis</name>
    <dbReference type="NCBI Taxonomy" id="288004"/>
    <lineage>
        <taxon>Bacteria</taxon>
        <taxon>Pseudomonadati</taxon>
        <taxon>Pseudomonadota</taxon>
        <taxon>Gammaproteobacteria</taxon>
        <taxon>Thiotrichales</taxon>
        <taxon>Thiotrichaceae</taxon>
        <taxon>Beggiatoa</taxon>
    </lineage>
</organism>
<dbReference type="RefSeq" id="WP_062147845.1">
    <property type="nucleotide sequence ID" value="NZ_CP012373.2"/>
</dbReference>
<evidence type="ECO:0000313" key="2">
    <source>
        <dbReference type="Proteomes" id="UP000234271"/>
    </source>
</evidence>
<protein>
    <submittedName>
        <fullName evidence="1">Uncharacterized protein</fullName>
    </submittedName>
</protein>
<dbReference type="OrthoDB" id="7060451at2"/>
<dbReference type="Proteomes" id="UP000234271">
    <property type="component" value="Chromosome"/>
</dbReference>
<sequence length="167" mass="19584">MPIVCDWELQEFSYGNINSQRVDFRIDDHLFSIFFTPVESFADEVLLAEKSQTVGFKIPKNSYDVKFDRIENHQTGNFYEKPAAEYSYFDYQKVRRLGAGLCKLLEFHYSISRAEAYFGTAADSQLKRYYDRLVKLYAHQLHFDVIPNLGEEGLDYAIKTPRYQSQS</sequence>
<gene>
    <name evidence="1" type="ORF">BLE401_04780</name>
</gene>
<keyword evidence="2" id="KW-1185">Reference proteome</keyword>
<name>A0A2N9YC93_9GAMM</name>
<accession>A0A2N9YC93</accession>
<evidence type="ECO:0000313" key="1">
    <source>
        <dbReference type="EMBL" id="AUI68081.1"/>
    </source>
</evidence>
<dbReference type="AlphaFoldDB" id="A0A2N9YC93"/>